<evidence type="ECO:0000256" key="12">
    <source>
        <dbReference type="ARBA" id="ARBA00022777"/>
    </source>
</evidence>
<keyword evidence="9" id="KW-0597">Phosphoprotein</keyword>
<feature type="region of interest" description="Disordered" evidence="22">
    <location>
        <begin position="524"/>
        <end position="553"/>
    </location>
</feature>
<dbReference type="CTD" id="83903"/>
<dbReference type="GO" id="GO:0005524">
    <property type="term" value="F:ATP binding"/>
    <property type="evidence" value="ECO:0007669"/>
    <property type="project" value="UniProtKB-UniRule"/>
</dbReference>
<comment type="catalytic activity">
    <reaction evidence="17">
        <text>L-seryl-[protein] + ATP = O-phospho-L-seryl-[protein] + ADP + H(+)</text>
        <dbReference type="Rhea" id="RHEA:17989"/>
        <dbReference type="Rhea" id="RHEA-COMP:9863"/>
        <dbReference type="Rhea" id="RHEA-COMP:11604"/>
        <dbReference type="ChEBI" id="CHEBI:15378"/>
        <dbReference type="ChEBI" id="CHEBI:29999"/>
        <dbReference type="ChEBI" id="CHEBI:30616"/>
        <dbReference type="ChEBI" id="CHEBI:83421"/>
        <dbReference type="ChEBI" id="CHEBI:456216"/>
        <dbReference type="EC" id="2.7.11.1"/>
    </reaction>
</comment>
<dbReference type="PROSITE" id="PS50011">
    <property type="entry name" value="PROTEIN_KINASE_DOM"/>
    <property type="match status" value="1"/>
</dbReference>
<evidence type="ECO:0000256" key="17">
    <source>
        <dbReference type="ARBA" id="ARBA00048679"/>
    </source>
</evidence>
<dbReference type="GO" id="GO:0005634">
    <property type="term" value="C:nucleus"/>
    <property type="evidence" value="ECO:0007669"/>
    <property type="project" value="UniProtKB-SubCell"/>
</dbReference>
<evidence type="ECO:0000256" key="14">
    <source>
        <dbReference type="ARBA" id="ARBA00023212"/>
    </source>
</evidence>
<reference evidence="25" key="1">
    <citation type="submission" date="2025-08" db="UniProtKB">
        <authorList>
            <consortium name="RefSeq"/>
        </authorList>
    </citation>
    <scope>IDENTIFICATION</scope>
</reference>
<evidence type="ECO:0000313" key="25">
    <source>
        <dbReference type="RefSeq" id="XP_030047619.1"/>
    </source>
</evidence>
<evidence type="ECO:0000256" key="19">
    <source>
        <dbReference type="ARBA" id="ARBA00069281"/>
    </source>
</evidence>
<comment type="catalytic activity">
    <reaction evidence="16">
        <text>L-threonyl-[protein] + ATP = O-phospho-L-threonyl-[protein] + ADP + H(+)</text>
        <dbReference type="Rhea" id="RHEA:46608"/>
        <dbReference type="Rhea" id="RHEA-COMP:11060"/>
        <dbReference type="Rhea" id="RHEA-COMP:11605"/>
        <dbReference type="ChEBI" id="CHEBI:15378"/>
        <dbReference type="ChEBI" id="CHEBI:30013"/>
        <dbReference type="ChEBI" id="CHEBI:30616"/>
        <dbReference type="ChEBI" id="CHEBI:61977"/>
        <dbReference type="ChEBI" id="CHEBI:456216"/>
        <dbReference type="EC" id="2.7.11.1"/>
    </reaction>
</comment>
<dbReference type="SMART" id="SM00220">
    <property type="entry name" value="S_TKc"/>
    <property type="match status" value="1"/>
</dbReference>
<keyword evidence="14" id="KW-0206">Cytoskeleton</keyword>
<feature type="domain" description="Protein kinase" evidence="23">
    <location>
        <begin position="775"/>
        <end position="1089"/>
    </location>
</feature>
<keyword evidence="15" id="KW-0539">Nucleus</keyword>
<dbReference type="GO" id="GO:0005819">
    <property type="term" value="C:spindle"/>
    <property type="evidence" value="ECO:0007669"/>
    <property type="project" value="UniProtKB-SubCell"/>
</dbReference>
<evidence type="ECO:0000256" key="9">
    <source>
        <dbReference type="ARBA" id="ARBA00022553"/>
    </source>
</evidence>
<evidence type="ECO:0000256" key="1">
    <source>
        <dbReference type="ARBA" id="ARBA00001946"/>
    </source>
</evidence>
<evidence type="ECO:0000256" key="16">
    <source>
        <dbReference type="ARBA" id="ARBA00047899"/>
    </source>
</evidence>
<keyword evidence="10" id="KW-0808">Transferase</keyword>
<keyword evidence="6" id="KW-0158">Chromosome</keyword>
<dbReference type="RefSeq" id="XP_030047619.1">
    <property type="nucleotide sequence ID" value="XM_030191759.1"/>
</dbReference>
<feature type="compositionally biased region" description="Basic and acidic residues" evidence="22">
    <location>
        <begin position="157"/>
        <end position="173"/>
    </location>
</feature>
<proteinExistence type="predicted"/>
<dbReference type="EC" id="2.7.11.1" evidence="5"/>
<keyword evidence="13 21" id="KW-0067">ATP-binding</keyword>
<dbReference type="PROSITE" id="PS00107">
    <property type="entry name" value="PROTEIN_KINASE_ATP"/>
    <property type="match status" value="1"/>
</dbReference>
<evidence type="ECO:0000256" key="7">
    <source>
        <dbReference type="ARBA" id="ARBA00022490"/>
    </source>
</evidence>
<evidence type="ECO:0000256" key="5">
    <source>
        <dbReference type="ARBA" id="ARBA00012513"/>
    </source>
</evidence>
<feature type="compositionally biased region" description="Low complexity" evidence="22">
    <location>
        <begin position="42"/>
        <end position="54"/>
    </location>
</feature>
<evidence type="ECO:0000256" key="8">
    <source>
        <dbReference type="ARBA" id="ARBA00022527"/>
    </source>
</evidence>
<dbReference type="PANTHER" id="PTHR24419:SF18">
    <property type="entry name" value="SERINE_THREONINE-PROTEIN KINASE HASPIN"/>
    <property type="match status" value="1"/>
</dbReference>
<keyword evidence="24" id="KW-1185">Reference proteome</keyword>
<comment type="subcellular location">
    <subcellularLocation>
        <location evidence="4">Chromosome</location>
    </subcellularLocation>
    <subcellularLocation>
        <location evidence="3">Cytoplasm</location>
        <location evidence="3">Cytoskeleton</location>
        <location evidence="3">Spindle</location>
    </subcellularLocation>
    <subcellularLocation>
        <location evidence="2">Nucleus</location>
    </subcellularLocation>
</comment>
<dbReference type="Gene3D" id="3.30.200.20">
    <property type="entry name" value="Phosphorylase Kinase, domain 1"/>
    <property type="match status" value="1"/>
</dbReference>
<dbReference type="FunFam" id="3.30.200.20:FF:000409">
    <property type="entry name" value="serine/threonine-protein kinase haspin"/>
    <property type="match status" value="1"/>
</dbReference>
<dbReference type="GO" id="GO:0051276">
    <property type="term" value="P:chromosome organization"/>
    <property type="evidence" value="ECO:0007669"/>
    <property type="project" value="UniProtKB-ARBA"/>
</dbReference>
<dbReference type="GO" id="GO:0005737">
    <property type="term" value="C:cytoplasm"/>
    <property type="evidence" value="ECO:0007669"/>
    <property type="project" value="TreeGrafter"/>
</dbReference>
<dbReference type="InterPro" id="IPR011009">
    <property type="entry name" value="Kinase-like_dom_sf"/>
</dbReference>
<keyword evidence="8" id="KW-0723">Serine/threonine-protein kinase</keyword>
<evidence type="ECO:0000256" key="18">
    <source>
        <dbReference type="ARBA" id="ARBA00053811"/>
    </source>
</evidence>
<name>A0A6P7XBU9_9AMPH</name>
<dbReference type="SMART" id="SM01331">
    <property type="entry name" value="DUF3635"/>
    <property type="match status" value="1"/>
</dbReference>
<evidence type="ECO:0000256" key="3">
    <source>
        <dbReference type="ARBA" id="ARBA00004186"/>
    </source>
</evidence>
<comment type="cofactor">
    <cofactor evidence="1">
        <name>Mg(2+)</name>
        <dbReference type="ChEBI" id="CHEBI:18420"/>
    </cofactor>
</comment>
<dbReference type="InterPro" id="IPR000719">
    <property type="entry name" value="Prot_kinase_dom"/>
</dbReference>
<dbReference type="GO" id="GO:0072354">
    <property type="term" value="F:histone H3T3 kinase activity"/>
    <property type="evidence" value="ECO:0007669"/>
    <property type="project" value="TreeGrafter"/>
</dbReference>
<keyword evidence="12 25" id="KW-0418">Kinase</keyword>
<evidence type="ECO:0000313" key="24">
    <source>
        <dbReference type="Proteomes" id="UP000515156"/>
    </source>
</evidence>
<dbReference type="Proteomes" id="UP000515156">
    <property type="component" value="Chromosome 2"/>
</dbReference>
<keyword evidence="11 21" id="KW-0547">Nucleotide-binding</keyword>
<dbReference type="SUPFAM" id="SSF56112">
    <property type="entry name" value="Protein kinase-like (PK-like)"/>
    <property type="match status" value="1"/>
</dbReference>
<evidence type="ECO:0000259" key="23">
    <source>
        <dbReference type="PROSITE" id="PS50011"/>
    </source>
</evidence>
<evidence type="ECO:0000256" key="4">
    <source>
        <dbReference type="ARBA" id="ARBA00004286"/>
    </source>
</evidence>
<dbReference type="InterPro" id="IPR017441">
    <property type="entry name" value="Protein_kinase_ATP_BS"/>
</dbReference>
<dbReference type="InterPro" id="IPR024604">
    <property type="entry name" value="GSG2_C"/>
</dbReference>
<feature type="region of interest" description="Disordered" evidence="22">
    <location>
        <begin position="41"/>
        <end position="79"/>
    </location>
</feature>
<dbReference type="Gene3D" id="1.10.510.10">
    <property type="entry name" value="Transferase(Phosphotransferase) domain 1"/>
    <property type="match status" value="1"/>
</dbReference>
<evidence type="ECO:0000256" key="13">
    <source>
        <dbReference type="ARBA" id="ARBA00022840"/>
    </source>
</evidence>
<dbReference type="PANTHER" id="PTHR24419">
    <property type="entry name" value="INTERLEUKIN-1 RECEPTOR-ASSOCIATED KINASE"/>
    <property type="match status" value="1"/>
</dbReference>
<dbReference type="FunFam" id="1.10.510.10:FF:000401">
    <property type="entry name" value="serine/threonine-protein kinase haspin"/>
    <property type="match status" value="1"/>
</dbReference>
<evidence type="ECO:0000256" key="2">
    <source>
        <dbReference type="ARBA" id="ARBA00004123"/>
    </source>
</evidence>
<evidence type="ECO:0000256" key="15">
    <source>
        <dbReference type="ARBA" id="ARBA00023242"/>
    </source>
</evidence>
<evidence type="ECO:0000256" key="10">
    <source>
        <dbReference type="ARBA" id="ARBA00022679"/>
    </source>
</evidence>
<dbReference type="GO" id="GO:0000278">
    <property type="term" value="P:mitotic cell cycle"/>
    <property type="evidence" value="ECO:0007669"/>
    <property type="project" value="TreeGrafter"/>
</dbReference>
<keyword evidence="7" id="KW-0963">Cytoplasm</keyword>
<evidence type="ECO:0000256" key="20">
    <source>
        <dbReference type="ARBA" id="ARBA00081741"/>
    </source>
</evidence>
<evidence type="ECO:0000256" key="11">
    <source>
        <dbReference type="ARBA" id="ARBA00022741"/>
    </source>
</evidence>
<gene>
    <name evidence="25" type="primary">HASPIN</name>
</gene>
<organism evidence="24 25">
    <name type="scientific">Microcaecilia unicolor</name>
    <dbReference type="NCBI Taxonomy" id="1415580"/>
    <lineage>
        <taxon>Eukaryota</taxon>
        <taxon>Metazoa</taxon>
        <taxon>Chordata</taxon>
        <taxon>Craniata</taxon>
        <taxon>Vertebrata</taxon>
        <taxon>Euteleostomi</taxon>
        <taxon>Amphibia</taxon>
        <taxon>Gymnophiona</taxon>
        <taxon>Siphonopidae</taxon>
        <taxon>Microcaecilia</taxon>
    </lineage>
</organism>
<dbReference type="GeneID" id="115461717"/>
<dbReference type="Pfam" id="PF12330">
    <property type="entry name" value="Haspin_kinase"/>
    <property type="match status" value="1"/>
</dbReference>
<sequence length="1089" mass="121215">MDGRRSLRGGFIRTYGRRQPYRRLQKTQPWLGSPRYQQHLFSASSSLSSSSEASLDPDFQAKARSKAAAPLPSCRKVDDPHWLLGRRKELRPRQRHLFSSSSEASLDPDFQPGNKKKKKQPRKRNPASRRAPRQEDKENEGPGDVAFAAPAELGKFITDRRRPPPRRDLETRSPRQVRLVPMKRKTPLGAACAICYSPRQPDALLQNLPLLSSTPVGGSGKSIIRELEESILRSVCMEPLCESWKVNPATPASSQNKAEHLPPPSCSFPKSKAAIPFTNGTVSQRLCGSAELFSRTLDLSESDIKGISPFRHPGDFMQKDSKVLYIDGQKIYLQPVVQLHRCVLSPGGGQPSGQVMTRLSPAKSENKNAKVTNSTVSQRLCGSAELFSHTLDLSESDIKGISPFRHPADFMQKDSKVLYIDGQKIYLQPVVRLHSVLSPGGGQPSGQVITRLLRSKDEKKNAKVNPEVSRTLSGTNHLCTNASGSLSSTKKELPRNQADCLHSANNQNSNSTVCRKLDMCNTERSSHRANMPQKRRVNSRTPPLLTDGHKGSQTVIKGSQSTLTSDFIGTGRKVCISGFSSKRWGKRTRAHPKNAAKAVRAKEQNCSFQDHGLRLGKRNEKRIILDNSTENNDTRGSRCESVCLLNSSSLNSSSFQNLSQDSACLQFWTQIRGALSLHKKKKVKIQAPGQDLDDTSVERSYLGASAPLHLSTIKTPFGKQLNKCHPVPGHSMSLLTPENDLSLCESFLTDAEKVFEECQQDKAISFSECIPPDKMRSCEKIGEGVFGEVFKTINNGSFVALKIVPIEGRHMVNGEAQKSFGEILPEIIISRELSLLCEGCENSTDGFIKLHSVHCVKGSYPPHLLQAWDTYDKTRGSENDRPALFESDQLFIILEFDFGGNDLESLRVKLSSVASAKSILQQVIVALAVAEETLHFEHRDLHWGNILVKRTDVKTLKYHLHGLSFDIPTHGVQASIIDYTLSRLEKDGLIVFCDIAADEALFQGQGDYQFDVYRSMRQENSNSWSEYSPHSNVLWLHYLAGKLINEIRYQKKPTTSAMKGIRKKLLQFRAEVLGFVSASEVLEKSSLFR</sequence>
<dbReference type="GO" id="GO:0035556">
    <property type="term" value="P:intracellular signal transduction"/>
    <property type="evidence" value="ECO:0007669"/>
    <property type="project" value="TreeGrafter"/>
</dbReference>
<dbReference type="AlphaFoldDB" id="A0A6P7XBU9"/>
<evidence type="ECO:0000256" key="21">
    <source>
        <dbReference type="PROSITE-ProRule" id="PRU10141"/>
    </source>
</evidence>
<protein>
    <recommendedName>
        <fullName evidence="19">Serine/threonine-protein kinase haspin</fullName>
        <ecNumber evidence="5">2.7.11.1</ecNumber>
    </recommendedName>
    <alternativeName>
        <fullName evidence="20">Germ cell-specific gene 2 protein</fullName>
    </alternativeName>
</protein>
<accession>A0A6P7XBU9</accession>
<evidence type="ECO:0000256" key="22">
    <source>
        <dbReference type="SAM" id="MobiDB-lite"/>
    </source>
</evidence>
<feature type="binding site" evidence="21">
    <location>
        <position position="802"/>
    </location>
    <ligand>
        <name>ATP</name>
        <dbReference type="ChEBI" id="CHEBI:30616"/>
    </ligand>
</feature>
<feature type="compositionally biased region" description="Basic residues" evidence="22">
    <location>
        <begin position="114"/>
        <end position="131"/>
    </location>
</feature>
<evidence type="ECO:0000256" key="6">
    <source>
        <dbReference type="ARBA" id="ARBA00022454"/>
    </source>
</evidence>
<dbReference type="GO" id="GO:1901991">
    <property type="term" value="P:negative regulation of mitotic cell cycle phase transition"/>
    <property type="evidence" value="ECO:0007669"/>
    <property type="project" value="UniProtKB-ARBA"/>
</dbReference>
<dbReference type="GO" id="GO:0005694">
    <property type="term" value="C:chromosome"/>
    <property type="evidence" value="ECO:0007669"/>
    <property type="project" value="UniProtKB-SubCell"/>
</dbReference>
<comment type="function">
    <text evidence="18">Serine/threonine-protein kinase that phosphorylates histone H3 at 'Thr-3' (H3T3ph) during mitosis. May act through H3T3ph to both position and modulate activation of AURKB and other components of the chromosomal passenger complex (CPC) at centromeres to ensure proper chromatid cohesion, metaphase alignment and normal progression through the cell cycle.</text>
</comment>
<feature type="region of interest" description="Disordered" evidence="22">
    <location>
        <begin position="93"/>
        <end position="176"/>
    </location>
</feature>